<dbReference type="Gene3D" id="3.40.50.1980">
    <property type="entry name" value="Nitrogenase molybdenum iron protein domain"/>
    <property type="match status" value="2"/>
</dbReference>
<name>A0A9D2KIW0_9MICO</name>
<evidence type="ECO:0000313" key="3">
    <source>
        <dbReference type="EMBL" id="HJA05132.1"/>
    </source>
</evidence>
<gene>
    <name evidence="3" type="ORF">H9800_09790</name>
</gene>
<dbReference type="EMBL" id="DXAM01000140">
    <property type="protein sequence ID" value="HJA05132.1"/>
    <property type="molecule type" value="Genomic_DNA"/>
</dbReference>
<accession>A0A9D2KIW0</accession>
<evidence type="ECO:0000313" key="4">
    <source>
        <dbReference type="Proteomes" id="UP000824220"/>
    </source>
</evidence>
<feature type="domain" description="Fe/B12 periplasmic-binding" evidence="2">
    <location>
        <begin position="74"/>
        <end position="342"/>
    </location>
</feature>
<reference evidence="3" key="1">
    <citation type="journal article" date="2021" name="PeerJ">
        <title>Extensive microbial diversity within the chicken gut microbiome revealed by metagenomics and culture.</title>
        <authorList>
            <person name="Gilroy R."/>
            <person name="Ravi A."/>
            <person name="Getino M."/>
            <person name="Pursley I."/>
            <person name="Horton D.L."/>
            <person name="Alikhan N.F."/>
            <person name="Baker D."/>
            <person name="Gharbi K."/>
            <person name="Hall N."/>
            <person name="Watson M."/>
            <person name="Adriaenssens E.M."/>
            <person name="Foster-Nyarko E."/>
            <person name="Jarju S."/>
            <person name="Secka A."/>
            <person name="Antonio M."/>
            <person name="Oren A."/>
            <person name="Chaudhuri R.R."/>
            <person name="La Ragione R."/>
            <person name="Hildebrand F."/>
            <person name="Pallen M.J."/>
        </authorList>
    </citation>
    <scope>NUCLEOTIDE SEQUENCE</scope>
    <source>
        <strain evidence="3">ChiHjej8B7-3636</strain>
    </source>
</reference>
<dbReference type="SUPFAM" id="SSF53807">
    <property type="entry name" value="Helical backbone' metal receptor"/>
    <property type="match status" value="1"/>
</dbReference>
<dbReference type="Proteomes" id="UP000824220">
    <property type="component" value="Unassembled WGS sequence"/>
</dbReference>
<dbReference type="PANTHER" id="PTHR30535:SF34">
    <property type="entry name" value="MOLYBDATE-BINDING PROTEIN MOLA"/>
    <property type="match status" value="1"/>
</dbReference>
<protein>
    <submittedName>
        <fullName evidence="3">ABC transporter substrate-binding protein</fullName>
    </submittedName>
</protein>
<sequence>MTAYSTAPLSSSSGRRPIRAAIGGLLALGLGLAGCSADTAGAEPARVAAPAAFPVEIDEPGAAEAVVIEEEPNRIAVLSPDAAIALHEIGATERVIAIPDAATSTTLNPHAEQMADVEHVIGGHTSPEPEQVLAWDPDLVVVTARHTGEQDASERLSAAGVPVLTLMNGWSTSDAVAENIEILGRATGLSDAADALADEIVGGVADIRERAEGAGEQPTVAILSNQAQTPFINAGSSLVADIVANGGGASAAAQIGIDKTMPVQPEQLVAMDPDCIMLVDVTGKGEASFDELLAQPAIAALPAVADDRVALFPGRQMYGLAGREVVSASERVLEWLHPDLAE</sequence>
<evidence type="ECO:0000259" key="2">
    <source>
        <dbReference type="PROSITE" id="PS50983"/>
    </source>
</evidence>
<dbReference type="Pfam" id="PF01497">
    <property type="entry name" value="Peripla_BP_2"/>
    <property type="match status" value="1"/>
</dbReference>
<dbReference type="PANTHER" id="PTHR30535">
    <property type="entry name" value="VITAMIN B12-BINDING PROTEIN"/>
    <property type="match status" value="1"/>
</dbReference>
<dbReference type="InterPro" id="IPR002491">
    <property type="entry name" value="ABC_transptr_periplasmic_BD"/>
</dbReference>
<dbReference type="PROSITE" id="PS50983">
    <property type="entry name" value="FE_B12_PBP"/>
    <property type="match status" value="1"/>
</dbReference>
<organism evidence="3 4">
    <name type="scientific">Candidatus Microbacterium stercoravium</name>
    <dbReference type="NCBI Taxonomy" id="2838697"/>
    <lineage>
        <taxon>Bacteria</taxon>
        <taxon>Bacillati</taxon>
        <taxon>Actinomycetota</taxon>
        <taxon>Actinomycetes</taxon>
        <taxon>Micrococcales</taxon>
        <taxon>Microbacteriaceae</taxon>
        <taxon>Microbacterium</taxon>
    </lineage>
</organism>
<proteinExistence type="inferred from homology"/>
<reference evidence="3" key="2">
    <citation type="submission" date="2021-04" db="EMBL/GenBank/DDBJ databases">
        <authorList>
            <person name="Gilroy R."/>
        </authorList>
    </citation>
    <scope>NUCLEOTIDE SEQUENCE</scope>
    <source>
        <strain evidence="3">ChiHjej8B7-3636</strain>
    </source>
</reference>
<dbReference type="AlphaFoldDB" id="A0A9D2KIW0"/>
<dbReference type="InterPro" id="IPR050902">
    <property type="entry name" value="ABC_Transporter_SBP"/>
</dbReference>
<comment type="similarity">
    <text evidence="1">Belongs to the bacterial solute-binding protein 8 family.</text>
</comment>
<evidence type="ECO:0000256" key="1">
    <source>
        <dbReference type="ARBA" id="ARBA00008814"/>
    </source>
</evidence>
<comment type="caution">
    <text evidence="3">The sequence shown here is derived from an EMBL/GenBank/DDBJ whole genome shotgun (WGS) entry which is preliminary data.</text>
</comment>